<proteinExistence type="predicted"/>
<dbReference type="PROSITE" id="PS51257">
    <property type="entry name" value="PROKAR_LIPOPROTEIN"/>
    <property type="match status" value="1"/>
</dbReference>
<dbReference type="Proteomes" id="UP000777784">
    <property type="component" value="Unassembled WGS sequence"/>
</dbReference>
<sequence>MKSGIPAVILAALTLIFIAACGQKFDLPPQPEPGRLPEPGTYNLFTIWPMEAPTDIAVRGSYIFVIQNESELSAYLSYRKDVAPATVIEPFNGLIQPVRIAIAKRDSTFVIVADKGDMTIKRYFYLGGDPVHTFTDSTWVEFSGLTADAYLNVYIADATRDSILVYDDQGHFKRLLSDRGTGSGYVIAPHGLDHNGDMVIVADTEKNWVQRLDPDTTNIALFSRPIGLDVDLLAPFDVAADPNAEFIFVADTQVKNDTLTCTRVLKFLTTGAFEDTVYTATKIDLNFPIIAPSFVASWNDLDADFVYVSDPLGNRVVVLQLVSQ</sequence>
<comment type="caution">
    <text evidence="1">The sequence shown here is derived from an EMBL/GenBank/DDBJ whole genome shotgun (WGS) entry which is preliminary data.</text>
</comment>
<dbReference type="EMBL" id="JAHJDP010000032">
    <property type="protein sequence ID" value="MBU2690570.1"/>
    <property type="molecule type" value="Genomic_DNA"/>
</dbReference>
<dbReference type="SUPFAM" id="SSF75011">
    <property type="entry name" value="3-carboxy-cis,cis-mucoante lactonizing enzyme"/>
    <property type="match status" value="1"/>
</dbReference>
<dbReference type="AlphaFoldDB" id="A0A948RTG4"/>
<evidence type="ECO:0000313" key="1">
    <source>
        <dbReference type="EMBL" id="MBU2690570.1"/>
    </source>
</evidence>
<name>A0A948RTG4_UNCEI</name>
<organism evidence="1 2">
    <name type="scientific">Eiseniibacteriota bacterium</name>
    <dbReference type="NCBI Taxonomy" id="2212470"/>
    <lineage>
        <taxon>Bacteria</taxon>
        <taxon>Candidatus Eiseniibacteriota</taxon>
    </lineage>
</organism>
<reference evidence="1" key="1">
    <citation type="submission" date="2021-05" db="EMBL/GenBank/DDBJ databases">
        <title>Energy efficiency and biological interactions define the core microbiome of deep oligotrophic groundwater.</title>
        <authorList>
            <person name="Mehrshad M."/>
            <person name="Lopez-Fernandez M."/>
            <person name="Bell E."/>
            <person name="Bernier-Latmani R."/>
            <person name="Bertilsson S."/>
            <person name="Dopson M."/>
        </authorList>
    </citation>
    <scope>NUCLEOTIDE SEQUENCE</scope>
    <source>
        <strain evidence="1">Modern_marine.mb.64</strain>
    </source>
</reference>
<dbReference type="InterPro" id="IPR011042">
    <property type="entry name" value="6-blade_b-propeller_TolB-like"/>
</dbReference>
<gene>
    <name evidence="1" type="ORF">KJ970_06540</name>
</gene>
<evidence type="ECO:0000313" key="2">
    <source>
        <dbReference type="Proteomes" id="UP000777784"/>
    </source>
</evidence>
<dbReference type="Gene3D" id="2.120.10.30">
    <property type="entry name" value="TolB, C-terminal domain"/>
    <property type="match status" value="1"/>
</dbReference>
<protein>
    <submittedName>
        <fullName evidence="1">NHL repeat-containing protein</fullName>
    </submittedName>
</protein>
<accession>A0A948RTG4</accession>
<dbReference type="CDD" id="cd05819">
    <property type="entry name" value="NHL"/>
    <property type="match status" value="1"/>
</dbReference>